<dbReference type="InterPro" id="IPR006531">
    <property type="entry name" value="Gp5/Vgr_OB"/>
</dbReference>
<dbReference type="SUPFAM" id="SSF69255">
    <property type="entry name" value="gp5 N-terminal domain-like"/>
    <property type="match status" value="1"/>
</dbReference>
<feature type="domain" description="Gp5/Type VI secretion system Vgr C-terminal trimerisation" evidence="6">
    <location>
        <begin position="467"/>
        <end position="574"/>
    </location>
</feature>
<dbReference type="EMBL" id="JAZIBG010000020">
    <property type="protein sequence ID" value="MEF7614137.1"/>
    <property type="molecule type" value="Genomic_DNA"/>
</dbReference>
<dbReference type="NCBIfam" id="TIGR03361">
    <property type="entry name" value="VI_Rhs_Vgr"/>
    <property type="match status" value="1"/>
</dbReference>
<dbReference type="Pfam" id="PF05954">
    <property type="entry name" value="Phage_GPD"/>
    <property type="match status" value="1"/>
</dbReference>
<reference evidence="7 8" key="1">
    <citation type="submission" date="2024-02" db="EMBL/GenBank/DDBJ databases">
        <title>Genome sequence of Aquincola sp. MAHUQ-54.</title>
        <authorList>
            <person name="Huq M.A."/>
        </authorList>
    </citation>
    <scope>NUCLEOTIDE SEQUENCE [LARGE SCALE GENOMIC DNA]</scope>
    <source>
        <strain evidence="7 8">MAHUQ-54</strain>
    </source>
</reference>
<comment type="caution">
    <text evidence="7">The sequence shown here is derived from an EMBL/GenBank/DDBJ whole genome shotgun (WGS) entry which is preliminary data.</text>
</comment>
<evidence type="ECO:0000313" key="7">
    <source>
        <dbReference type="EMBL" id="MEF7614137.1"/>
    </source>
</evidence>
<dbReference type="Pfam" id="PF04717">
    <property type="entry name" value="Phage_base_V"/>
    <property type="match status" value="1"/>
</dbReference>
<dbReference type="NCBIfam" id="TIGR01646">
    <property type="entry name" value="vgr_GE"/>
    <property type="match status" value="1"/>
</dbReference>
<dbReference type="InterPro" id="IPR050708">
    <property type="entry name" value="T6SS_VgrG/RHS"/>
</dbReference>
<evidence type="ECO:0000256" key="4">
    <source>
        <dbReference type="SAM" id="MobiDB-lite"/>
    </source>
</evidence>
<gene>
    <name evidence="7" type="primary">tssI</name>
    <name evidence="7" type="ORF">V4F39_09480</name>
</gene>
<protein>
    <submittedName>
        <fullName evidence="7">Type VI secretion system tip protein TssI/VgrG</fullName>
    </submittedName>
</protein>
<dbReference type="InterPro" id="IPR017847">
    <property type="entry name" value="T6SS_RhsGE_Vgr_subset"/>
</dbReference>
<dbReference type="Gene3D" id="2.30.110.50">
    <property type="match status" value="1"/>
</dbReference>
<feature type="domain" description="Gp5/Type VI secretion system Vgr protein OB-fold" evidence="5">
    <location>
        <begin position="380"/>
        <end position="449"/>
    </location>
</feature>
<dbReference type="GO" id="GO:0005576">
    <property type="term" value="C:extracellular region"/>
    <property type="evidence" value="ECO:0007669"/>
    <property type="project" value="UniProtKB-SubCell"/>
</dbReference>
<evidence type="ECO:0000259" key="5">
    <source>
        <dbReference type="Pfam" id="PF04717"/>
    </source>
</evidence>
<dbReference type="Gene3D" id="3.55.50.10">
    <property type="entry name" value="Baseplate protein-like domains"/>
    <property type="match status" value="1"/>
</dbReference>
<comment type="similarity">
    <text evidence="2">Belongs to the VgrG protein family.</text>
</comment>
<sequence length="682" mass="73694">MPDASAAPLMSLGTRLGDGALRFRSLSATEEMGRLYEFHVHALSEDPDVDVASLLGTPAHVAIELAEGTRHFHGLVTTAGIDGMAGKLLSVRMVLRPWLWLLTRRADTRIFQQQDAQQILNTVFEPYAHNVAFELSGSLPTYDYCVQYRETDFNFVSRLMEQEGLYYYFRHTEGGHTLVVVDKMSAHTAYAGHETVKFRESLDGMLDLEAITQWRTSLEVQPGKVTLNDYNFTTPETSLLASTDSARSGAVAAYEHYDPPGDYQTAGDGSRYAALRMEELDARHLRVTGSGNVRGLAVGHRFTLAEHPRAAENAAHVLLATRIDAAYTDQESGQGTSHFHCSFTATAASEVFRPQRTTPKPTVPGPQTAVVVGPSGDEIHTDEYGRVKVQFHWDRQGQKDENSSCWVRVSQPLAGKGFGMIALPRIGQEVLVDFVEGDPDRPVVTGRVYNDVQKVPYALPANKTVATLRTMSTPGAAVANFNELRFEDKAGSEYIWFQAEKDFYQYVKNDKRILVDNDEYRIVKNNQNEEIKQDVQRTIGKDLKESVAGNQSLKVTGHSANQVDGAYGLKVTGDLVLKSAAAVSAQSGADMVQKVGANLGVEAAANVHIKGGANVVIEAGAMLTLKCGGGSVVIGPANVAITGAMVLINSGGGGGSGGGASPKTPEATQDPQAPEVPTDPLA</sequence>
<dbReference type="Pfam" id="PF22178">
    <property type="entry name" value="Gp5_trimer_C"/>
    <property type="match status" value="1"/>
</dbReference>
<accession>A0AAW9QBI6</accession>
<evidence type="ECO:0000256" key="3">
    <source>
        <dbReference type="ARBA" id="ARBA00022525"/>
    </source>
</evidence>
<evidence type="ECO:0000313" key="8">
    <source>
        <dbReference type="Proteomes" id="UP001336250"/>
    </source>
</evidence>
<organism evidence="7 8">
    <name type="scientific">Aquincola agrisoli</name>
    <dbReference type="NCBI Taxonomy" id="3119538"/>
    <lineage>
        <taxon>Bacteria</taxon>
        <taxon>Pseudomonadati</taxon>
        <taxon>Pseudomonadota</taxon>
        <taxon>Betaproteobacteria</taxon>
        <taxon>Burkholderiales</taxon>
        <taxon>Sphaerotilaceae</taxon>
        <taxon>Aquincola</taxon>
    </lineage>
</organism>
<keyword evidence="8" id="KW-1185">Reference proteome</keyword>
<name>A0AAW9QBI6_9BURK</name>
<evidence type="ECO:0000256" key="1">
    <source>
        <dbReference type="ARBA" id="ARBA00004613"/>
    </source>
</evidence>
<dbReference type="SUPFAM" id="SSF69349">
    <property type="entry name" value="Phage fibre proteins"/>
    <property type="match status" value="1"/>
</dbReference>
<dbReference type="AlphaFoldDB" id="A0AAW9QBI6"/>
<dbReference type="InterPro" id="IPR006533">
    <property type="entry name" value="T6SS_Vgr_RhsGE"/>
</dbReference>
<dbReference type="Proteomes" id="UP001336250">
    <property type="component" value="Unassembled WGS sequence"/>
</dbReference>
<keyword evidence="3" id="KW-0964">Secreted</keyword>
<dbReference type="InterPro" id="IPR054030">
    <property type="entry name" value="Gp5_Vgr_C"/>
</dbReference>
<feature type="region of interest" description="Disordered" evidence="4">
    <location>
        <begin position="652"/>
        <end position="682"/>
    </location>
</feature>
<dbReference type="InterPro" id="IPR037026">
    <property type="entry name" value="Vgr_OB-fold_dom_sf"/>
</dbReference>
<dbReference type="PANTHER" id="PTHR32305:SF15">
    <property type="entry name" value="PROTEIN RHSA-RELATED"/>
    <property type="match status" value="1"/>
</dbReference>
<dbReference type="SUPFAM" id="SSF69279">
    <property type="entry name" value="Phage tail proteins"/>
    <property type="match status" value="2"/>
</dbReference>
<dbReference type="Gene3D" id="4.10.220.110">
    <property type="match status" value="1"/>
</dbReference>
<dbReference type="Gene3D" id="2.40.50.230">
    <property type="entry name" value="Gp5 N-terminal domain"/>
    <property type="match status" value="1"/>
</dbReference>
<proteinExistence type="inferred from homology"/>
<comment type="subcellular location">
    <subcellularLocation>
        <location evidence="1">Secreted</location>
    </subcellularLocation>
</comment>
<dbReference type="PANTHER" id="PTHR32305">
    <property type="match status" value="1"/>
</dbReference>
<evidence type="ECO:0000259" key="6">
    <source>
        <dbReference type="Pfam" id="PF22178"/>
    </source>
</evidence>
<evidence type="ECO:0000256" key="2">
    <source>
        <dbReference type="ARBA" id="ARBA00005558"/>
    </source>
</evidence>